<dbReference type="RefSeq" id="WP_118488123.1">
    <property type="nucleotide sequence ID" value="NZ_QRID01000001.1"/>
</dbReference>
<evidence type="ECO:0008006" key="8">
    <source>
        <dbReference type="Google" id="ProtNLM"/>
    </source>
</evidence>
<name>A0A3R6KJX6_9FIRM</name>
<evidence type="ECO:0000313" key="7">
    <source>
        <dbReference type="Proteomes" id="UP000284051"/>
    </source>
</evidence>
<dbReference type="InterPro" id="IPR038637">
    <property type="entry name" value="NPCBM_sf"/>
</dbReference>
<feature type="transmembrane region" description="Helical" evidence="1">
    <location>
        <begin position="24"/>
        <end position="44"/>
    </location>
</feature>
<feature type="domain" description="Glycosyl hydrolase family 98 putative carbohydrate-binding module" evidence="2">
    <location>
        <begin position="119"/>
        <end position="192"/>
    </location>
</feature>
<proteinExistence type="predicted"/>
<dbReference type="SUPFAM" id="SSF49785">
    <property type="entry name" value="Galactose-binding domain-like"/>
    <property type="match status" value="1"/>
</dbReference>
<feature type="domain" description="Bacterial Ig" evidence="3">
    <location>
        <begin position="210"/>
        <end position="287"/>
    </location>
</feature>
<dbReference type="InterPro" id="IPR013222">
    <property type="entry name" value="Glyco_hyd_98_carb-bd"/>
</dbReference>
<keyword evidence="1" id="KW-0812">Transmembrane</keyword>
<dbReference type="InterPro" id="IPR008979">
    <property type="entry name" value="Galactose-bd-like_sf"/>
</dbReference>
<dbReference type="InterPro" id="IPR013783">
    <property type="entry name" value="Ig-like_fold"/>
</dbReference>
<evidence type="ECO:0000259" key="2">
    <source>
        <dbReference type="Pfam" id="PF08305"/>
    </source>
</evidence>
<dbReference type="EMBL" id="QRID01000001">
    <property type="protein sequence ID" value="RHG30780.1"/>
    <property type="molecule type" value="Genomic_DNA"/>
</dbReference>
<dbReference type="Proteomes" id="UP000284051">
    <property type="component" value="Unassembled WGS sequence"/>
</dbReference>
<dbReference type="Pfam" id="PF17936">
    <property type="entry name" value="Big_6"/>
    <property type="match status" value="1"/>
</dbReference>
<keyword evidence="1" id="KW-1133">Transmembrane helix</keyword>
<dbReference type="InterPro" id="IPR041498">
    <property type="entry name" value="Big_6"/>
</dbReference>
<evidence type="ECO:0000259" key="3">
    <source>
        <dbReference type="Pfam" id="PF17936"/>
    </source>
</evidence>
<evidence type="ECO:0000313" key="5">
    <source>
        <dbReference type="EMBL" id="RHN11452.1"/>
    </source>
</evidence>
<dbReference type="Gene3D" id="2.60.120.1060">
    <property type="entry name" value="NPCBM/NEW2 domain"/>
    <property type="match status" value="1"/>
</dbReference>
<accession>A0A3R6KJX6</accession>
<protein>
    <recommendedName>
        <fullName evidence="8">Glycosyl hydrolase family 98 putative carbohydrate-binding module domain-containing protein</fullName>
    </recommendedName>
</protein>
<keyword evidence="1" id="KW-0472">Membrane</keyword>
<evidence type="ECO:0000313" key="4">
    <source>
        <dbReference type="EMBL" id="RHG30780.1"/>
    </source>
</evidence>
<gene>
    <name evidence="4" type="ORF">DW264_00570</name>
    <name evidence="5" type="ORF">DWZ31_02275</name>
</gene>
<sequence>MKNDLQTDRACLEKEKGMLVMKKFCRNGIILLLAGMMMLCIIPAQPVMAQEKAYIYMDTLKPVKSGQYTGNEGDSFVYTIGQHQYTRGNTDIYGNSYTHGIEAWIARWNYTPEISWAYSTYNIGNKYKKLEAKLVLIDSYNTTNFDTTLYFYGDGKLLKKYRMTPSKIPFKISVNVAGVKKLKIYVKDNKAVSGGTSFGIVNCKLYKSQAPKKPVITNINKKKGVITGTTSKSVTVYANIGTTTYSAKSDKNGKFKIKTQKIKNGTQIRLYAKNKYKQKSKVNTVVVY</sequence>
<dbReference type="Gene3D" id="2.60.40.10">
    <property type="entry name" value="Immunoglobulins"/>
    <property type="match status" value="1"/>
</dbReference>
<organism evidence="4 7">
    <name type="scientific">Roseburia intestinalis</name>
    <dbReference type="NCBI Taxonomy" id="166486"/>
    <lineage>
        <taxon>Bacteria</taxon>
        <taxon>Bacillati</taxon>
        <taxon>Bacillota</taxon>
        <taxon>Clostridia</taxon>
        <taxon>Lachnospirales</taxon>
        <taxon>Lachnospiraceae</taxon>
        <taxon>Roseburia</taxon>
    </lineage>
</organism>
<dbReference type="Pfam" id="PF08305">
    <property type="entry name" value="NPCBM"/>
    <property type="match status" value="1"/>
</dbReference>
<dbReference type="EMBL" id="QRQN01000002">
    <property type="protein sequence ID" value="RHN11452.1"/>
    <property type="molecule type" value="Genomic_DNA"/>
</dbReference>
<evidence type="ECO:0000256" key="1">
    <source>
        <dbReference type="SAM" id="Phobius"/>
    </source>
</evidence>
<dbReference type="Proteomes" id="UP000283586">
    <property type="component" value="Unassembled WGS sequence"/>
</dbReference>
<comment type="caution">
    <text evidence="4">The sequence shown here is derived from an EMBL/GenBank/DDBJ whole genome shotgun (WGS) entry which is preliminary data.</text>
</comment>
<reference evidence="6 7" key="1">
    <citation type="submission" date="2018-08" db="EMBL/GenBank/DDBJ databases">
        <title>A genome reference for cultivated species of the human gut microbiota.</title>
        <authorList>
            <person name="Zou Y."/>
            <person name="Xue W."/>
            <person name="Luo G."/>
        </authorList>
    </citation>
    <scope>NUCLEOTIDE SEQUENCE [LARGE SCALE GENOMIC DNA]</scope>
    <source>
        <strain evidence="5 6">AF31-21AC</strain>
        <strain evidence="4 7">AM22-21LB</strain>
    </source>
</reference>
<evidence type="ECO:0000313" key="6">
    <source>
        <dbReference type="Proteomes" id="UP000283586"/>
    </source>
</evidence>
<dbReference type="AlphaFoldDB" id="A0A3R6KJX6"/>